<dbReference type="CDD" id="cd00085">
    <property type="entry name" value="HNHc"/>
    <property type="match status" value="1"/>
</dbReference>
<gene>
    <name evidence="1" type="ORF">UFOVP275_50</name>
</gene>
<accession>A0A6J5LKI7</accession>
<reference evidence="1" key="1">
    <citation type="submission" date="2020-04" db="EMBL/GenBank/DDBJ databases">
        <authorList>
            <person name="Chiriac C."/>
            <person name="Salcher M."/>
            <person name="Ghai R."/>
            <person name="Kavagutti S V."/>
        </authorList>
    </citation>
    <scope>NUCLEOTIDE SEQUENCE</scope>
</reference>
<organism evidence="1">
    <name type="scientific">uncultured Caudovirales phage</name>
    <dbReference type="NCBI Taxonomy" id="2100421"/>
    <lineage>
        <taxon>Viruses</taxon>
        <taxon>Duplodnaviria</taxon>
        <taxon>Heunggongvirae</taxon>
        <taxon>Uroviricota</taxon>
        <taxon>Caudoviricetes</taxon>
        <taxon>Peduoviridae</taxon>
        <taxon>Maltschvirus</taxon>
        <taxon>Maltschvirus maltsch</taxon>
    </lineage>
</organism>
<sequence>MQDDFFNLKICKRCNKLKPKFYFGNDKNRFDGLACYCKTCRVALSLDRYEKNKNEISIKAKIYRDSNKEKIKRDKAIFYEKNKAKILESQKFYIHKNSEKISDFQKKYRDNFENKASRKNYISKYRIRRGYVITAANAKSRYLETSALPPWFEHEKVLLVYKKAQQYGFDVDHVIPINSKNVCGLHCWSNLQLLDKSLNSKKGNHEYPNY</sequence>
<dbReference type="Gene3D" id="1.10.30.50">
    <property type="match status" value="1"/>
</dbReference>
<dbReference type="EMBL" id="LR796290">
    <property type="protein sequence ID" value="CAB4135014.1"/>
    <property type="molecule type" value="Genomic_DNA"/>
</dbReference>
<dbReference type="InterPro" id="IPR003615">
    <property type="entry name" value="HNH_nuc"/>
</dbReference>
<protein>
    <submittedName>
        <fullName evidence="1">HNHc domain containing protein</fullName>
    </submittedName>
</protein>
<evidence type="ECO:0000313" key="1">
    <source>
        <dbReference type="EMBL" id="CAB4135014.1"/>
    </source>
</evidence>
<proteinExistence type="predicted"/>
<name>A0A6J5LKI7_9CAUD</name>